<dbReference type="Pfam" id="PF04082">
    <property type="entry name" value="Fungal_trans"/>
    <property type="match status" value="1"/>
</dbReference>
<dbReference type="Gene3D" id="4.10.240.10">
    <property type="entry name" value="Zn(2)-C6 fungal-type DNA-binding domain"/>
    <property type="match status" value="1"/>
</dbReference>
<keyword evidence="3" id="KW-0805">Transcription regulation</keyword>
<keyword evidence="2" id="KW-0479">Metal-binding</keyword>
<feature type="domain" description="Zn(2)-C6 fungal-type" evidence="7">
    <location>
        <begin position="91"/>
        <end position="121"/>
    </location>
</feature>
<feature type="region of interest" description="Disordered" evidence="6">
    <location>
        <begin position="1037"/>
        <end position="1082"/>
    </location>
</feature>
<dbReference type="Pfam" id="PF00172">
    <property type="entry name" value="Zn_clus"/>
    <property type="match status" value="1"/>
</dbReference>
<dbReference type="GO" id="GO:0003677">
    <property type="term" value="F:DNA binding"/>
    <property type="evidence" value="ECO:0007669"/>
    <property type="project" value="InterPro"/>
</dbReference>
<feature type="compositionally biased region" description="Polar residues" evidence="6">
    <location>
        <begin position="1037"/>
        <end position="1049"/>
    </location>
</feature>
<dbReference type="PROSITE" id="PS00463">
    <property type="entry name" value="ZN2_CY6_FUNGAL_1"/>
    <property type="match status" value="1"/>
</dbReference>
<evidence type="ECO:0000256" key="3">
    <source>
        <dbReference type="ARBA" id="ARBA00023015"/>
    </source>
</evidence>
<reference evidence="8" key="1">
    <citation type="submission" date="2022-07" db="EMBL/GenBank/DDBJ databases">
        <title>Phylogenomic reconstructions and comparative analyses of Kickxellomycotina fungi.</title>
        <authorList>
            <person name="Reynolds N.K."/>
            <person name="Stajich J.E."/>
            <person name="Barry K."/>
            <person name="Grigoriev I.V."/>
            <person name="Crous P."/>
            <person name="Smith M.E."/>
        </authorList>
    </citation>
    <scope>NUCLEOTIDE SEQUENCE</scope>
    <source>
        <strain evidence="8">NBRC 105413</strain>
    </source>
</reference>
<evidence type="ECO:0000256" key="5">
    <source>
        <dbReference type="ARBA" id="ARBA00023242"/>
    </source>
</evidence>
<dbReference type="GO" id="GO:0000981">
    <property type="term" value="F:DNA-binding transcription factor activity, RNA polymerase II-specific"/>
    <property type="evidence" value="ECO:0007669"/>
    <property type="project" value="InterPro"/>
</dbReference>
<evidence type="ECO:0000256" key="2">
    <source>
        <dbReference type="ARBA" id="ARBA00022723"/>
    </source>
</evidence>
<evidence type="ECO:0000256" key="6">
    <source>
        <dbReference type="SAM" id="MobiDB-lite"/>
    </source>
</evidence>
<evidence type="ECO:0000256" key="4">
    <source>
        <dbReference type="ARBA" id="ARBA00023163"/>
    </source>
</evidence>
<comment type="caution">
    <text evidence="8">The sequence shown here is derived from an EMBL/GenBank/DDBJ whole genome shotgun (WGS) entry which is preliminary data.</text>
</comment>
<feature type="compositionally biased region" description="Acidic residues" evidence="6">
    <location>
        <begin position="42"/>
        <end position="80"/>
    </location>
</feature>
<dbReference type="GO" id="GO:0008270">
    <property type="term" value="F:zinc ion binding"/>
    <property type="evidence" value="ECO:0007669"/>
    <property type="project" value="InterPro"/>
</dbReference>
<evidence type="ECO:0000313" key="8">
    <source>
        <dbReference type="EMBL" id="KAJ1645760.1"/>
    </source>
</evidence>
<dbReference type="AlphaFoldDB" id="A0A9W7XML3"/>
<gene>
    <name evidence="8" type="ORF">LPJ64_002698</name>
</gene>
<keyword evidence="5" id="KW-0539">Nucleus</keyword>
<comment type="subcellular location">
    <subcellularLocation>
        <location evidence="1">Nucleus</location>
    </subcellularLocation>
</comment>
<evidence type="ECO:0000259" key="7">
    <source>
        <dbReference type="PROSITE" id="PS50048"/>
    </source>
</evidence>
<feature type="region of interest" description="Disordered" evidence="6">
    <location>
        <begin position="873"/>
        <end position="929"/>
    </location>
</feature>
<dbReference type="InterPro" id="IPR036864">
    <property type="entry name" value="Zn2-C6_fun-type_DNA-bd_sf"/>
</dbReference>
<sequence length="1214" mass="130090">MTKADGILKAASAAGGSSKMDIMLPASSVSNSNNKKEKDDNNNDDDEEDEDDQMEQDEVEGDADADADGDGEGEADGDGDEQAKAPRLMRACDNCRRKKVKCNGTKPSCSHCTRMKLGCHYSPLVRKKRVRRSIIDKLEERLESMEQMLQPLVERLSPNDPVVNTGVGGFGLGFGFAPAPMPAIAHPLGSGLPGVPAAASNYTYGYGSPGGVSHSVPKELTFQPSLPSAGPGLPPLPIIEELMEIATARVTPSAPAVSWPRLMRRLHSGQLPEFIVCANIALGARFSNRPEFSCTPRYNAGREYAKRAAELIAGLVDRPDPDVVLCMVMLSLYEWGCGRGESAWSYTGMATRLAQRCRLHLVDEEDFNEHVDEQPRTWASTEWRRRLWWHVYCGDRTSVIVASRPATVHDDDCVVDLPTHDHEWAMGTVPSDDSADHQTGPQFGPKRPDCWWMIVELYRTCSRISEFANRRRRPVRKGEIPRRTMFEILDSELEDVRSRFVPDMEFPPSSDWAFNSYANLGSGTGCTGNIRAIYFNAHLMYYAAKIILHRSELPNYLHESIDPELIERAKNVCIDSAHRQADVIRWALDTIPVEDWDPKVGVWSLQGASIHVNAALSDDNATAEQSRRDLEVHLKLHVASDQYYHFNMAIITMLHHVFNLRKKQRLALNGSSTAAVVAANSPNSIVIDHENDSDPWIVPRCSSFLGFTYNYSQLRGVLNEAIKQTTYSPPDAITSEGDYSNNVGHNHQNQLQQQLQLQQHHGMHSYHLSIGGTMMSAGAGIPSPIPQMDHRCLSADTAAGAYALGGSFDLSGGLWQPAASSSPTAAVPPTIGSASMAVVPEDIPLQQQMNAGLSSPLTPTGGEESAQLRSIKRSFSNSVNKAPKGKGSGGTGRGRKPAAGSAINSSGNASLSSSAAGATASTGIPQKAAGTQQLEKLQRLEELRARVVLLQQLSGQTASAQGGSSAAANTADGSTAGASAVNSSSISSSLQSSSVAGVVSCSAGSMAGPKDVNGFLNNFAASIGSVASQLGSLPETASISASPMQPTSYSASSASSMSPPQSALQQQPQHQHQHQHQQQLHSDSNNAWLASALSQQSGLDISGSIHNFALPSSLAAPAGAAGSGMPQQSVVPDGLGYLQGISPEDLRLIMSQQVDLSGGGGMGFGHPTMQFTGDVQPSLSMAQDYSAADIQGLMRRLTTFNSSSAEDSSSTPRQ</sequence>
<dbReference type="InterPro" id="IPR050815">
    <property type="entry name" value="TF_fung"/>
</dbReference>
<keyword evidence="4" id="KW-0804">Transcription</keyword>
<dbReference type="PANTHER" id="PTHR47338:SF5">
    <property type="entry name" value="ZN(II)2CYS6 TRANSCRIPTION FACTOR (EUROFUNG)"/>
    <property type="match status" value="1"/>
</dbReference>
<feature type="region of interest" description="Disordered" evidence="6">
    <location>
        <begin position="1"/>
        <end position="85"/>
    </location>
</feature>
<keyword evidence="9" id="KW-1185">Reference proteome</keyword>
<dbReference type="CDD" id="cd00067">
    <property type="entry name" value="GAL4"/>
    <property type="match status" value="1"/>
</dbReference>
<dbReference type="SUPFAM" id="SSF57701">
    <property type="entry name" value="Zn2/Cys6 DNA-binding domain"/>
    <property type="match status" value="1"/>
</dbReference>
<dbReference type="SMART" id="SM00906">
    <property type="entry name" value="Fungal_trans"/>
    <property type="match status" value="1"/>
</dbReference>
<dbReference type="PROSITE" id="PS50048">
    <property type="entry name" value="ZN2_CY6_FUNGAL_2"/>
    <property type="match status" value="1"/>
</dbReference>
<accession>A0A9W7XML3</accession>
<dbReference type="InterPro" id="IPR001138">
    <property type="entry name" value="Zn2Cys6_DnaBD"/>
</dbReference>
<dbReference type="Proteomes" id="UP001145021">
    <property type="component" value="Unassembled WGS sequence"/>
</dbReference>
<evidence type="ECO:0000256" key="1">
    <source>
        <dbReference type="ARBA" id="ARBA00004123"/>
    </source>
</evidence>
<dbReference type="GO" id="GO:0006351">
    <property type="term" value="P:DNA-templated transcription"/>
    <property type="evidence" value="ECO:0007669"/>
    <property type="project" value="InterPro"/>
</dbReference>
<dbReference type="InterPro" id="IPR007219">
    <property type="entry name" value="XnlR_reg_dom"/>
</dbReference>
<proteinExistence type="predicted"/>
<dbReference type="EMBL" id="JANBOH010000090">
    <property type="protein sequence ID" value="KAJ1645760.1"/>
    <property type="molecule type" value="Genomic_DNA"/>
</dbReference>
<dbReference type="SMART" id="SM00066">
    <property type="entry name" value="GAL4"/>
    <property type="match status" value="1"/>
</dbReference>
<feature type="region of interest" description="Disordered" evidence="6">
    <location>
        <begin position="959"/>
        <end position="981"/>
    </location>
</feature>
<evidence type="ECO:0000313" key="9">
    <source>
        <dbReference type="Proteomes" id="UP001145021"/>
    </source>
</evidence>
<organism evidence="8 9">
    <name type="scientific">Coemansia asiatica</name>
    <dbReference type="NCBI Taxonomy" id="1052880"/>
    <lineage>
        <taxon>Eukaryota</taxon>
        <taxon>Fungi</taxon>
        <taxon>Fungi incertae sedis</taxon>
        <taxon>Zoopagomycota</taxon>
        <taxon>Kickxellomycotina</taxon>
        <taxon>Kickxellomycetes</taxon>
        <taxon>Kickxellales</taxon>
        <taxon>Kickxellaceae</taxon>
        <taxon>Coemansia</taxon>
    </lineage>
</organism>
<dbReference type="PANTHER" id="PTHR47338">
    <property type="entry name" value="ZN(II)2CYS6 TRANSCRIPTION FACTOR (EUROFUNG)-RELATED"/>
    <property type="match status" value="1"/>
</dbReference>
<name>A0A9W7XML3_9FUNG</name>
<dbReference type="CDD" id="cd12148">
    <property type="entry name" value="fungal_TF_MHR"/>
    <property type="match status" value="1"/>
</dbReference>
<feature type="compositionally biased region" description="Low complexity" evidence="6">
    <location>
        <begin position="959"/>
        <end position="968"/>
    </location>
</feature>
<protein>
    <recommendedName>
        <fullName evidence="7">Zn(2)-C6 fungal-type domain-containing protein</fullName>
    </recommendedName>
</protein>
<feature type="compositionally biased region" description="Low complexity" evidence="6">
    <location>
        <begin position="897"/>
        <end position="924"/>
    </location>
</feature>
<feature type="compositionally biased region" description="Low complexity" evidence="6">
    <location>
        <begin position="1050"/>
        <end position="1082"/>
    </location>
</feature>
<dbReference type="GO" id="GO:0005634">
    <property type="term" value="C:nucleus"/>
    <property type="evidence" value="ECO:0007669"/>
    <property type="project" value="UniProtKB-SubCell"/>
</dbReference>